<keyword evidence="3" id="KW-1185">Reference proteome</keyword>
<evidence type="ECO:0000313" key="2">
    <source>
        <dbReference type="EMBL" id="PRZ14000.1"/>
    </source>
</evidence>
<protein>
    <submittedName>
        <fullName evidence="2">Uncharacterized protein</fullName>
    </submittedName>
</protein>
<proteinExistence type="predicted"/>
<comment type="caution">
    <text evidence="2">The sequence shown here is derived from an EMBL/GenBank/DDBJ whole genome shotgun (WGS) entry which is preliminary data.</text>
</comment>
<name>A0ABX5ERS3_9BACL</name>
<keyword evidence="1" id="KW-0812">Transmembrane</keyword>
<reference evidence="2 3" key="1">
    <citation type="submission" date="2018-03" db="EMBL/GenBank/DDBJ databases">
        <title>Genomic Encyclopedia of Archaeal and Bacterial Type Strains, Phase II (KMG-II): from individual species to whole genera.</title>
        <authorList>
            <person name="Goeker M."/>
        </authorList>
    </citation>
    <scope>NUCLEOTIDE SEQUENCE [LARGE SCALE GENOMIC DNA]</scope>
    <source>
        <strain evidence="2 3">RHA1</strain>
    </source>
</reference>
<sequence>MTYLTELKLFGDQFIWRKEDQFETNQKVDLCFQKVSFNDAGEKYIDREGSTIIHSQTIDFWISVFLALVGAGTVLFELFYFIFY</sequence>
<keyword evidence="1" id="KW-1133">Transmembrane helix</keyword>
<evidence type="ECO:0000313" key="3">
    <source>
        <dbReference type="Proteomes" id="UP000238836"/>
    </source>
</evidence>
<keyword evidence="1" id="KW-0472">Membrane</keyword>
<evidence type="ECO:0000256" key="1">
    <source>
        <dbReference type="SAM" id="Phobius"/>
    </source>
</evidence>
<dbReference type="EMBL" id="PVTZ01000007">
    <property type="protein sequence ID" value="PRZ14000.1"/>
    <property type="molecule type" value="Genomic_DNA"/>
</dbReference>
<dbReference type="Proteomes" id="UP000238836">
    <property type="component" value="Unassembled WGS sequence"/>
</dbReference>
<organism evidence="2 3">
    <name type="scientific">Laceyella sediminis</name>
    <dbReference type="NCBI Taxonomy" id="573074"/>
    <lineage>
        <taxon>Bacteria</taxon>
        <taxon>Bacillati</taxon>
        <taxon>Bacillota</taxon>
        <taxon>Bacilli</taxon>
        <taxon>Bacillales</taxon>
        <taxon>Thermoactinomycetaceae</taxon>
        <taxon>Laceyella</taxon>
    </lineage>
</organism>
<accession>A0ABX5ERS3</accession>
<gene>
    <name evidence="2" type="ORF">CLV36_107196</name>
</gene>
<feature type="transmembrane region" description="Helical" evidence="1">
    <location>
        <begin position="60"/>
        <end position="83"/>
    </location>
</feature>
<dbReference type="RefSeq" id="WP_106342624.1">
    <property type="nucleotide sequence ID" value="NZ_PVTZ01000007.1"/>
</dbReference>